<dbReference type="Gene3D" id="1.10.8.10">
    <property type="entry name" value="DNA helicase RuvA subunit, C-terminal domain"/>
    <property type="match status" value="1"/>
</dbReference>
<evidence type="ECO:0000313" key="4">
    <source>
        <dbReference type="Proteomes" id="UP000054266"/>
    </source>
</evidence>
<feature type="compositionally biased region" description="Low complexity" evidence="1">
    <location>
        <begin position="343"/>
        <end position="359"/>
    </location>
</feature>
<gene>
    <name evidence="3" type="ORF">PV04_08773</name>
</gene>
<dbReference type="AlphaFoldDB" id="A0A0D2CF94"/>
<feature type="compositionally biased region" description="Polar residues" evidence="1">
    <location>
        <begin position="129"/>
        <end position="139"/>
    </location>
</feature>
<dbReference type="PROSITE" id="PS50030">
    <property type="entry name" value="UBA"/>
    <property type="match status" value="1"/>
</dbReference>
<dbReference type="EMBL" id="KN846961">
    <property type="protein sequence ID" value="KIW63801.1"/>
    <property type="molecule type" value="Genomic_DNA"/>
</dbReference>
<feature type="compositionally biased region" description="Polar residues" evidence="1">
    <location>
        <begin position="415"/>
        <end position="424"/>
    </location>
</feature>
<dbReference type="HOGENOM" id="CLU_597214_0_0_1"/>
<feature type="region of interest" description="Disordered" evidence="1">
    <location>
        <begin position="407"/>
        <end position="444"/>
    </location>
</feature>
<proteinExistence type="predicted"/>
<organism evidence="3 4">
    <name type="scientific">Phialophora macrospora</name>
    <dbReference type="NCBI Taxonomy" id="1851006"/>
    <lineage>
        <taxon>Eukaryota</taxon>
        <taxon>Fungi</taxon>
        <taxon>Dikarya</taxon>
        <taxon>Ascomycota</taxon>
        <taxon>Pezizomycotina</taxon>
        <taxon>Eurotiomycetes</taxon>
        <taxon>Chaetothyriomycetidae</taxon>
        <taxon>Chaetothyriales</taxon>
        <taxon>Herpotrichiellaceae</taxon>
        <taxon>Phialophora</taxon>
    </lineage>
</organism>
<feature type="compositionally biased region" description="Pro residues" evidence="1">
    <location>
        <begin position="316"/>
        <end position="332"/>
    </location>
</feature>
<evidence type="ECO:0000256" key="1">
    <source>
        <dbReference type="SAM" id="MobiDB-lite"/>
    </source>
</evidence>
<feature type="domain" description="UBA" evidence="2">
    <location>
        <begin position="364"/>
        <end position="404"/>
    </location>
</feature>
<protein>
    <recommendedName>
        <fullName evidence="2">UBA domain-containing protein</fullName>
    </recommendedName>
</protein>
<evidence type="ECO:0000313" key="3">
    <source>
        <dbReference type="EMBL" id="KIW63801.1"/>
    </source>
</evidence>
<name>A0A0D2CF94_9EURO</name>
<dbReference type="InterPro" id="IPR015940">
    <property type="entry name" value="UBA"/>
</dbReference>
<dbReference type="Proteomes" id="UP000054266">
    <property type="component" value="Unassembled WGS sequence"/>
</dbReference>
<keyword evidence="4" id="KW-1185">Reference proteome</keyword>
<evidence type="ECO:0000259" key="2">
    <source>
        <dbReference type="PROSITE" id="PS50030"/>
    </source>
</evidence>
<sequence>MVDTMDAMDSDITYCEGARLLQDARADIGSILIQRPNGGLICQHCYLVVADANDVKAIAPDQDWSLLVSCHVQACGSLHDRRAAYSCYACLERGMASVETSMAALKAHLQVCDLIREIKLSGQHGGQGDTRTASPMSRRSVQKPEINPRSNTTVLEPIRPRRPAGKMEQAQPTPNSARNPPLDPFGQAQDKPATPIQQMPLRVETPLEDTPPLPSRPKSYRPPTNTAETIYPPPTMRRAEQLVQPSPARPHESDMYNIPGGFPGSKAAAVPDSRVSSMHDYSPTVPLRRKEVRTEAPGPSQASASDAKSFPTAPSRAPPAPPVLSPPAPPPYHQGKDAHGSLAPQQSSAQAGSAQTPSTNMYTGPDPVKVQQLVSFGIPRMDAEYLLNRTGGDVNAAAELQLSEMGSLSGHARETSPQALQSTAFPAPLGSNPPLDRRNNRRSK</sequence>
<feature type="region of interest" description="Disordered" evidence="1">
    <location>
        <begin position="122"/>
        <end position="366"/>
    </location>
</feature>
<accession>A0A0D2CF94</accession>
<reference evidence="3 4" key="1">
    <citation type="submission" date="2015-01" db="EMBL/GenBank/DDBJ databases">
        <title>The Genome Sequence of Capronia semiimmersa CBS27337.</title>
        <authorList>
            <consortium name="The Broad Institute Genomics Platform"/>
            <person name="Cuomo C."/>
            <person name="de Hoog S."/>
            <person name="Gorbushina A."/>
            <person name="Stielow B."/>
            <person name="Teixiera M."/>
            <person name="Abouelleil A."/>
            <person name="Chapman S.B."/>
            <person name="Priest M."/>
            <person name="Young S.K."/>
            <person name="Wortman J."/>
            <person name="Nusbaum C."/>
            <person name="Birren B."/>
        </authorList>
    </citation>
    <scope>NUCLEOTIDE SEQUENCE [LARGE SCALE GENOMIC DNA]</scope>
    <source>
        <strain evidence="3 4">CBS 27337</strain>
    </source>
</reference>
<dbReference type="SUPFAM" id="SSF46934">
    <property type="entry name" value="UBA-like"/>
    <property type="match status" value="1"/>
</dbReference>
<dbReference type="InterPro" id="IPR009060">
    <property type="entry name" value="UBA-like_sf"/>
</dbReference>